<comment type="caution">
    <text evidence="1">The sequence shown here is derived from an EMBL/GenBank/DDBJ whole genome shotgun (WGS) entry which is preliminary data.</text>
</comment>
<dbReference type="Proteomes" id="UP001597319">
    <property type="component" value="Unassembled WGS sequence"/>
</dbReference>
<accession>A0ABW5LDC5</accession>
<proteinExistence type="predicted"/>
<evidence type="ECO:0000313" key="1">
    <source>
        <dbReference type="EMBL" id="MFD2561854.1"/>
    </source>
</evidence>
<dbReference type="RefSeq" id="WP_378289940.1">
    <property type="nucleotide sequence ID" value="NZ_JBHULE010000007.1"/>
</dbReference>
<gene>
    <name evidence="1" type="ORF">ACFSR1_04170</name>
</gene>
<evidence type="ECO:0000313" key="2">
    <source>
        <dbReference type="Proteomes" id="UP001597319"/>
    </source>
</evidence>
<organism evidence="1 2">
    <name type="scientific">Aquimarina rubra</name>
    <dbReference type="NCBI Taxonomy" id="1920033"/>
    <lineage>
        <taxon>Bacteria</taxon>
        <taxon>Pseudomonadati</taxon>
        <taxon>Bacteroidota</taxon>
        <taxon>Flavobacteriia</taxon>
        <taxon>Flavobacteriales</taxon>
        <taxon>Flavobacteriaceae</taxon>
        <taxon>Aquimarina</taxon>
    </lineage>
</organism>
<sequence length="100" mass="11876">MDKRDEILKFLRENKSKSFTQREIQKEVFPNLNQDQVKHLLDQIILHQDDLMWVSSKKYNSGLMPVKYSGLIDEFLSKGGFTQIEFDLETERLKKKRTGI</sequence>
<protein>
    <submittedName>
        <fullName evidence="1">Uncharacterized protein</fullName>
    </submittedName>
</protein>
<dbReference type="EMBL" id="JBHULE010000007">
    <property type="protein sequence ID" value="MFD2561854.1"/>
    <property type="molecule type" value="Genomic_DNA"/>
</dbReference>
<reference evidence="2" key="1">
    <citation type="journal article" date="2019" name="Int. J. Syst. Evol. Microbiol.">
        <title>The Global Catalogue of Microorganisms (GCM) 10K type strain sequencing project: providing services to taxonomists for standard genome sequencing and annotation.</title>
        <authorList>
            <consortium name="The Broad Institute Genomics Platform"/>
            <consortium name="The Broad Institute Genome Sequencing Center for Infectious Disease"/>
            <person name="Wu L."/>
            <person name="Ma J."/>
        </authorList>
    </citation>
    <scope>NUCLEOTIDE SEQUENCE [LARGE SCALE GENOMIC DNA]</scope>
    <source>
        <strain evidence="2">KCTC 52274</strain>
    </source>
</reference>
<name>A0ABW5LDC5_9FLAO</name>
<keyword evidence="2" id="KW-1185">Reference proteome</keyword>